<dbReference type="Proteomes" id="UP000469325">
    <property type="component" value="Unassembled WGS sequence"/>
</dbReference>
<dbReference type="GO" id="GO:0016740">
    <property type="term" value="F:transferase activity"/>
    <property type="evidence" value="ECO:0007669"/>
    <property type="project" value="UniProtKB-KW"/>
</dbReference>
<organism evidence="2 3">
    <name type="scientific">Olsenella porci</name>
    <dbReference type="NCBI Taxonomy" id="2652279"/>
    <lineage>
        <taxon>Bacteria</taxon>
        <taxon>Bacillati</taxon>
        <taxon>Actinomycetota</taxon>
        <taxon>Coriobacteriia</taxon>
        <taxon>Coriobacteriales</taxon>
        <taxon>Atopobiaceae</taxon>
        <taxon>Olsenella</taxon>
    </lineage>
</organism>
<keyword evidence="2" id="KW-0808">Transferase</keyword>
<dbReference type="InterPro" id="IPR050834">
    <property type="entry name" value="Glycosyltransf_2"/>
</dbReference>
<feature type="domain" description="Glycosyltransferase 2-like" evidence="1">
    <location>
        <begin position="177"/>
        <end position="297"/>
    </location>
</feature>
<dbReference type="EMBL" id="VUNC01000002">
    <property type="protein sequence ID" value="MST72257.1"/>
    <property type="molecule type" value="Genomic_DNA"/>
</dbReference>
<evidence type="ECO:0000313" key="2">
    <source>
        <dbReference type="EMBL" id="MST72257.1"/>
    </source>
</evidence>
<gene>
    <name evidence="2" type="ORF">FYJ68_03930</name>
</gene>
<reference evidence="2 3" key="1">
    <citation type="submission" date="2019-08" db="EMBL/GenBank/DDBJ databases">
        <title>In-depth cultivation of the pig gut microbiome towards novel bacterial diversity and tailored functional studies.</title>
        <authorList>
            <person name="Wylensek D."/>
            <person name="Hitch T.C.A."/>
            <person name="Clavel T."/>
        </authorList>
    </citation>
    <scope>NUCLEOTIDE SEQUENCE [LARGE SCALE GENOMIC DNA]</scope>
    <source>
        <strain evidence="2 3">CA-Schmier-601-WT-1</strain>
    </source>
</reference>
<dbReference type="Pfam" id="PF00535">
    <property type="entry name" value="Glycos_transf_2"/>
    <property type="match status" value="1"/>
</dbReference>
<evidence type="ECO:0000259" key="1">
    <source>
        <dbReference type="Pfam" id="PF00535"/>
    </source>
</evidence>
<comment type="caution">
    <text evidence="2">The sequence shown here is derived from an EMBL/GenBank/DDBJ whole genome shotgun (WGS) entry which is preliminary data.</text>
</comment>
<dbReference type="PANTHER" id="PTHR43685:SF2">
    <property type="entry name" value="GLYCOSYLTRANSFERASE 2-LIKE DOMAIN-CONTAINING PROTEIN"/>
    <property type="match status" value="1"/>
</dbReference>
<sequence>MKQLSLAGYLAENPLTDDELRAGHALRVVTCLRSGEGAFEDGPKSHSWLVLSCARGKRPAKPGCEAIAGESRRVRGVAHVPMELMGTHSVTVGEAGGPVTWQAWEYVATTPLTQGRLLFHAGGRFAFVGGEELRRSISAYGDLIANASVDPSYPDWLKRQRSLRAMDEAPQDGPLMSIVLPAYKTPPALLGEALQSVLDQTYQNWELVVVNASPDDEGVREALGKVDDPRVRVLEQDNDGIAGNTNRGIAEATGDYVCFLDHDDTLEADALAQYARAIADSAGEAGLLYCDEDNIDEDGTPQLPLLKPDYNPDLLLDDNYMVHWLCVRRDFLDATDRSEARMEGAQDYDLALSAIDAGARVVHVPYVLYHWRITGGSSAKDPLSKPYAQDAGAEAIRAHLARRGLSGSVSRGEHFFTYRVNLDDPSPWPSLAVVGKNGASRVTKDALHAYARNTGASVWVVDRGVEGPGYVQRLLGERNGDLVLFVSNQVDLAVDDLKSLVRLFQREEVFAASPRVNRADGLIDYAGIKVHPDGTLGHRFRLLPKGDGGYVGRTERPYDCVALDAECCLVRSSALEELGMSDVFLTMRYALADCCARARDLGLVNVYYPYATATLNVPRQMMWDEGARAEHDRAFFMGMHGELQDGDPTQNPSFDPWNLYGSLDWGGGAGGSWSRA</sequence>
<dbReference type="PANTHER" id="PTHR43685">
    <property type="entry name" value="GLYCOSYLTRANSFERASE"/>
    <property type="match status" value="1"/>
</dbReference>
<dbReference type="InterPro" id="IPR001173">
    <property type="entry name" value="Glyco_trans_2-like"/>
</dbReference>
<accession>A0A6N7XA39</accession>
<dbReference type="SUPFAM" id="SSF53448">
    <property type="entry name" value="Nucleotide-diphospho-sugar transferases"/>
    <property type="match status" value="2"/>
</dbReference>
<dbReference type="AlphaFoldDB" id="A0A6N7XA39"/>
<name>A0A6N7XA39_9ACTN</name>
<proteinExistence type="predicted"/>
<evidence type="ECO:0000313" key="3">
    <source>
        <dbReference type="Proteomes" id="UP000469325"/>
    </source>
</evidence>
<dbReference type="Gene3D" id="3.90.550.10">
    <property type="entry name" value="Spore Coat Polysaccharide Biosynthesis Protein SpsA, Chain A"/>
    <property type="match status" value="1"/>
</dbReference>
<keyword evidence="3" id="KW-1185">Reference proteome</keyword>
<dbReference type="InterPro" id="IPR029044">
    <property type="entry name" value="Nucleotide-diphossugar_trans"/>
</dbReference>
<dbReference type="RefSeq" id="WP_154434163.1">
    <property type="nucleotide sequence ID" value="NZ_VUNC01000002.1"/>
</dbReference>
<protein>
    <submittedName>
        <fullName evidence="2">Glycosyltransferase</fullName>
    </submittedName>
</protein>